<dbReference type="SUPFAM" id="SSF90002">
    <property type="entry name" value="Hypothetical protein YjiA, C-terminal domain"/>
    <property type="match status" value="1"/>
</dbReference>
<evidence type="ECO:0000259" key="7">
    <source>
        <dbReference type="Pfam" id="PF07683"/>
    </source>
</evidence>
<evidence type="ECO:0000256" key="2">
    <source>
        <dbReference type="ARBA" id="ARBA00022801"/>
    </source>
</evidence>
<dbReference type="OrthoDB" id="9808822at2"/>
<feature type="domain" description="CobW C-terminal" evidence="7">
    <location>
        <begin position="228"/>
        <end position="311"/>
    </location>
</feature>
<keyword evidence="1" id="KW-0547">Nucleotide-binding</keyword>
<dbReference type="Pfam" id="PF07683">
    <property type="entry name" value="CobW_C"/>
    <property type="match status" value="1"/>
</dbReference>
<dbReference type="Proteomes" id="UP000284277">
    <property type="component" value="Unassembled WGS sequence"/>
</dbReference>
<dbReference type="Gene3D" id="3.30.1220.10">
    <property type="entry name" value="CobW-like, C-terminal domain"/>
    <property type="match status" value="1"/>
</dbReference>
<dbReference type="RefSeq" id="WP_120198032.1">
    <property type="nucleotide sequence ID" value="NZ_MCIA01000031.1"/>
</dbReference>
<dbReference type="EMBL" id="MCIA01000031">
    <property type="protein sequence ID" value="RKD30441.1"/>
    <property type="molecule type" value="Genomic_DNA"/>
</dbReference>
<evidence type="ECO:0000259" key="6">
    <source>
        <dbReference type="Pfam" id="PF02492"/>
    </source>
</evidence>
<dbReference type="GO" id="GO:0005737">
    <property type="term" value="C:cytoplasm"/>
    <property type="evidence" value="ECO:0007669"/>
    <property type="project" value="TreeGrafter"/>
</dbReference>
<comment type="catalytic activity">
    <reaction evidence="5">
        <text>GTP + H2O = GDP + phosphate + H(+)</text>
        <dbReference type="Rhea" id="RHEA:19669"/>
        <dbReference type="ChEBI" id="CHEBI:15377"/>
        <dbReference type="ChEBI" id="CHEBI:15378"/>
        <dbReference type="ChEBI" id="CHEBI:37565"/>
        <dbReference type="ChEBI" id="CHEBI:43474"/>
        <dbReference type="ChEBI" id="CHEBI:58189"/>
    </reaction>
    <physiologicalReaction direction="left-to-right" evidence="5">
        <dbReference type="Rhea" id="RHEA:19670"/>
    </physiologicalReaction>
</comment>
<accession>A0A419SZ24</accession>
<keyword evidence="9" id="KW-1185">Reference proteome</keyword>
<dbReference type="PANTHER" id="PTHR13748">
    <property type="entry name" value="COBW-RELATED"/>
    <property type="match status" value="1"/>
</dbReference>
<dbReference type="InterPro" id="IPR051316">
    <property type="entry name" value="Zinc-reg_GTPase_activator"/>
</dbReference>
<dbReference type="AlphaFoldDB" id="A0A419SZ24"/>
<organism evidence="8 9">
    <name type="scientific">Lacrimispora algidixylanolytica</name>
    <dbReference type="NCBI Taxonomy" id="94868"/>
    <lineage>
        <taxon>Bacteria</taxon>
        <taxon>Bacillati</taxon>
        <taxon>Bacillota</taxon>
        <taxon>Clostridia</taxon>
        <taxon>Lachnospirales</taxon>
        <taxon>Lachnospiraceae</taxon>
        <taxon>Lacrimispora</taxon>
    </lineage>
</organism>
<evidence type="ECO:0000256" key="5">
    <source>
        <dbReference type="ARBA" id="ARBA00049117"/>
    </source>
</evidence>
<dbReference type="Gene3D" id="3.40.50.300">
    <property type="entry name" value="P-loop containing nucleotide triphosphate hydrolases"/>
    <property type="match status" value="1"/>
</dbReference>
<protein>
    <submittedName>
        <fullName evidence="8">Cobalamin biosynthesis protein CobW</fullName>
    </submittedName>
</protein>
<dbReference type="GO" id="GO:0000166">
    <property type="term" value="F:nucleotide binding"/>
    <property type="evidence" value="ECO:0007669"/>
    <property type="project" value="UniProtKB-KW"/>
</dbReference>
<dbReference type="Pfam" id="PF02492">
    <property type="entry name" value="cobW"/>
    <property type="match status" value="1"/>
</dbReference>
<dbReference type="InterPro" id="IPR011629">
    <property type="entry name" value="CobW-like_C"/>
</dbReference>
<keyword evidence="3" id="KW-0143">Chaperone</keyword>
<dbReference type="SUPFAM" id="SSF52540">
    <property type="entry name" value="P-loop containing nucleoside triphosphate hydrolases"/>
    <property type="match status" value="1"/>
</dbReference>
<keyword evidence="2" id="KW-0378">Hydrolase</keyword>
<evidence type="ECO:0000313" key="8">
    <source>
        <dbReference type="EMBL" id="RKD30441.1"/>
    </source>
</evidence>
<sequence>MTDLYIVSGFLGAGKTTLIQTMADHVFQGQKIVVIENDFGEAGIDASFLTSCDITVTSLSAGCICCSIAGDFYKAIGQIVKEYQPDVILVEPSGVGKLSDIIKACLKQKELVEIKRCITVVDSRRFDKYKENYGEFFMDQIRYADLILISHMNGDSGEMKGILGKLRACNQEARLETDFWDTIPAAVFRSGTRVQAVEALREEVIRTPKISHILRGLSSPFRLAREVFASVTLECDATLTTKELKDKLELVIHKADGMILRGKGIVSCKDATVLFHYIPGILKIEPCLAEGNKICFIGTGIKEQQIKSIFEGKL</sequence>
<evidence type="ECO:0000256" key="3">
    <source>
        <dbReference type="ARBA" id="ARBA00023186"/>
    </source>
</evidence>
<evidence type="ECO:0000256" key="4">
    <source>
        <dbReference type="ARBA" id="ARBA00034320"/>
    </source>
</evidence>
<evidence type="ECO:0000313" key="9">
    <source>
        <dbReference type="Proteomes" id="UP000284277"/>
    </source>
</evidence>
<comment type="caution">
    <text evidence="8">The sequence shown here is derived from an EMBL/GenBank/DDBJ whole genome shotgun (WGS) entry which is preliminary data.</text>
</comment>
<proteinExistence type="inferred from homology"/>
<comment type="similarity">
    <text evidence="4">Belongs to the SIMIBI class G3E GTPase family. ZNG1 subfamily.</text>
</comment>
<dbReference type="GO" id="GO:0016787">
    <property type="term" value="F:hydrolase activity"/>
    <property type="evidence" value="ECO:0007669"/>
    <property type="project" value="UniProtKB-KW"/>
</dbReference>
<reference evidence="8 9" key="1">
    <citation type="submission" date="2016-08" db="EMBL/GenBank/DDBJ databases">
        <title>A new outlook on sporulation: Clostridium algidixylanolyticum.</title>
        <authorList>
            <person name="Poppleton D.I."/>
            <person name="Gribaldo S."/>
        </authorList>
    </citation>
    <scope>NUCLEOTIDE SEQUENCE [LARGE SCALE GENOMIC DNA]</scope>
    <source>
        <strain evidence="8 9">SPL73</strain>
    </source>
</reference>
<dbReference type="InterPro" id="IPR036627">
    <property type="entry name" value="CobW-likC_sf"/>
</dbReference>
<gene>
    <name evidence="8" type="ORF">BET01_07610</name>
</gene>
<dbReference type="PANTHER" id="PTHR13748:SF62">
    <property type="entry name" value="COBW DOMAIN-CONTAINING PROTEIN"/>
    <property type="match status" value="1"/>
</dbReference>
<dbReference type="InterPro" id="IPR027417">
    <property type="entry name" value="P-loop_NTPase"/>
</dbReference>
<feature type="domain" description="CobW/HypB/UreG nucleotide-binding" evidence="6">
    <location>
        <begin position="5"/>
        <end position="152"/>
    </location>
</feature>
<dbReference type="InterPro" id="IPR003495">
    <property type="entry name" value="CobW/HypB/UreG_nucleotide-bd"/>
</dbReference>
<name>A0A419SZ24_9FIRM</name>
<evidence type="ECO:0000256" key="1">
    <source>
        <dbReference type="ARBA" id="ARBA00022741"/>
    </source>
</evidence>